<feature type="compositionally biased region" description="Low complexity" evidence="1">
    <location>
        <begin position="588"/>
        <end position="614"/>
    </location>
</feature>
<feature type="compositionally biased region" description="Low complexity" evidence="1">
    <location>
        <begin position="979"/>
        <end position="997"/>
    </location>
</feature>
<protein>
    <submittedName>
        <fullName evidence="3">MinD-like ATPase involved in chromosome partitioning or flagellar assembly</fullName>
    </submittedName>
</protein>
<gene>
    <name evidence="3" type="ORF">FB559_1264</name>
</gene>
<organism evidence="3 4">
    <name type="scientific">Actinoallomurus bryophytorum</name>
    <dbReference type="NCBI Taxonomy" id="1490222"/>
    <lineage>
        <taxon>Bacteria</taxon>
        <taxon>Bacillati</taxon>
        <taxon>Actinomycetota</taxon>
        <taxon>Actinomycetes</taxon>
        <taxon>Streptosporangiales</taxon>
        <taxon>Thermomonosporaceae</taxon>
        <taxon>Actinoallomurus</taxon>
    </lineage>
</organism>
<keyword evidence="2" id="KW-0812">Transmembrane</keyword>
<evidence type="ECO:0000256" key="2">
    <source>
        <dbReference type="SAM" id="Phobius"/>
    </source>
</evidence>
<feature type="compositionally biased region" description="Basic and acidic residues" evidence="1">
    <location>
        <begin position="773"/>
        <end position="789"/>
    </location>
</feature>
<dbReference type="GO" id="GO:0016887">
    <property type="term" value="F:ATP hydrolysis activity"/>
    <property type="evidence" value="ECO:0007669"/>
    <property type="project" value="TreeGrafter"/>
</dbReference>
<feature type="compositionally biased region" description="Acidic residues" evidence="1">
    <location>
        <begin position="648"/>
        <end position="660"/>
    </location>
</feature>
<dbReference type="GO" id="GO:0009898">
    <property type="term" value="C:cytoplasmic side of plasma membrane"/>
    <property type="evidence" value="ECO:0007669"/>
    <property type="project" value="TreeGrafter"/>
</dbReference>
<dbReference type="Gene3D" id="3.40.50.300">
    <property type="entry name" value="P-loop containing nucleotide triphosphate hydrolases"/>
    <property type="match status" value="1"/>
</dbReference>
<feature type="compositionally biased region" description="Basic and acidic residues" evidence="1">
    <location>
        <begin position="483"/>
        <end position="495"/>
    </location>
</feature>
<dbReference type="PANTHER" id="PTHR43384">
    <property type="entry name" value="SEPTUM SITE-DETERMINING PROTEIN MIND HOMOLOG, CHLOROPLASTIC-RELATED"/>
    <property type="match status" value="1"/>
</dbReference>
<dbReference type="SUPFAM" id="SSF52540">
    <property type="entry name" value="P-loop containing nucleoside triphosphate hydrolases"/>
    <property type="match status" value="1"/>
</dbReference>
<feature type="compositionally biased region" description="Polar residues" evidence="1">
    <location>
        <begin position="172"/>
        <end position="182"/>
    </location>
</feature>
<keyword evidence="4" id="KW-1185">Reference proteome</keyword>
<reference evidence="3 4" key="1">
    <citation type="submission" date="2019-06" db="EMBL/GenBank/DDBJ databases">
        <title>Sequencing the genomes of 1000 actinobacteria strains.</title>
        <authorList>
            <person name="Klenk H.-P."/>
        </authorList>
    </citation>
    <scope>NUCLEOTIDE SEQUENCE [LARGE SCALE GENOMIC DNA]</scope>
    <source>
        <strain evidence="3 4">DSM 102200</strain>
    </source>
</reference>
<dbReference type="EMBL" id="VFOZ01000001">
    <property type="protein sequence ID" value="TQL95756.1"/>
    <property type="molecule type" value="Genomic_DNA"/>
</dbReference>
<feature type="compositionally biased region" description="Low complexity" evidence="1">
    <location>
        <begin position="388"/>
        <end position="403"/>
    </location>
</feature>
<keyword evidence="3" id="KW-0966">Cell projection</keyword>
<feature type="transmembrane region" description="Helical" evidence="2">
    <location>
        <begin position="26"/>
        <end position="47"/>
    </location>
</feature>
<keyword evidence="3" id="KW-0282">Flagellum</keyword>
<feature type="compositionally biased region" description="Pro residues" evidence="1">
    <location>
        <begin position="969"/>
        <end position="978"/>
    </location>
</feature>
<evidence type="ECO:0000313" key="4">
    <source>
        <dbReference type="Proteomes" id="UP000316096"/>
    </source>
</evidence>
<keyword evidence="3" id="KW-0969">Cilium</keyword>
<feature type="compositionally biased region" description="Low complexity" evidence="1">
    <location>
        <begin position="357"/>
        <end position="372"/>
    </location>
</feature>
<feature type="transmembrane region" description="Helical" evidence="2">
    <location>
        <begin position="54"/>
        <end position="73"/>
    </location>
</feature>
<proteinExistence type="predicted"/>
<dbReference type="Pfam" id="PF12648">
    <property type="entry name" value="TcpE"/>
    <property type="match status" value="1"/>
</dbReference>
<name>A0A543CF79_9ACTN</name>
<keyword evidence="2" id="KW-0472">Membrane</keyword>
<dbReference type="GO" id="GO:0051782">
    <property type="term" value="P:negative regulation of cell division"/>
    <property type="evidence" value="ECO:0007669"/>
    <property type="project" value="TreeGrafter"/>
</dbReference>
<dbReference type="GO" id="GO:0005524">
    <property type="term" value="F:ATP binding"/>
    <property type="evidence" value="ECO:0007669"/>
    <property type="project" value="TreeGrafter"/>
</dbReference>
<dbReference type="InterPro" id="IPR027417">
    <property type="entry name" value="P-loop_NTPase"/>
</dbReference>
<accession>A0A543CF79</accession>
<dbReference type="PANTHER" id="PTHR43384:SF14">
    <property type="entry name" value="ESX-1 SECRETION-ASSOCIATED PROTEIN ESPI"/>
    <property type="match status" value="1"/>
</dbReference>
<feature type="compositionally biased region" description="Basic and acidic residues" evidence="1">
    <location>
        <begin position="747"/>
        <end position="764"/>
    </location>
</feature>
<feature type="compositionally biased region" description="Low complexity" evidence="1">
    <location>
        <begin position="137"/>
        <end position="150"/>
    </location>
</feature>
<dbReference type="InterPro" id="IPR025608">
    <property type="entry name" value="TcpE"/>
</dbReference>
<feature type="compositionally biased region" description="Low complexity" evidence="1">
    <location>
        <begin position="293"/>
        <end position="304"/>
    </location>
</feature>
<dbReference type="GO" id="GO:0005829">
    <property type="term" value="C:cytosol"/>
    <property type="evidence" value="ECO:0007669"/>
    <property type="project" value="TreeGrafter"/>
</dbReference>
<evidence type="ECO:0000256" key="1">
    <source>
        <dbReference type="SAM" id="MobiDB-lite"/>
    </source>
</evidence>
<feature type="compositionally biased region" description="Basic and acidic residues" evidence="1">
    <location>
        <begin position="524"/>
        <end position="539"/>
    </location>
</feature>
<keyword evidence="2" id="KW-1133">Transmembrane helix</keyword>
<feature type="compositionally biased region" description="Basic and acidic residues" evidence="1">
    <location>
        <begin position="665"/>
        <end position="690"/>
    </location>
</feature>
<sequence length="1319" mass="137075">MDLPTYTNIWRIEKRLYKLYDLRLPMPLPLVQIGVFVGIFLPWIVLLQIVHVPFHAAGVTAYVVPPGVLTWLATRPVIEGKRLTELMISQIRYLTEAKTWARLTPIREPDEVAIVGRVWLRRGVSGRVHAGRERARQAQPAVAATTQADQSAPPLQGHEASVRPAAVGRAVAQQTGRLSEGQSWRDGATARAPRPSLRPTPQEGTGTVSPSGSPAGRVRPGGRRGARPGADDPWATRIDDPNVTRTDTPRMPASGDPNATRIDSGDSRRPGSDDPRITRQEPVRRDQAPPAPQRARGFPAPAGRPADESPSDAREGTPPRPDRAAPETERPLGGPAAPGTPHRASRRRSASHEPERPAATTGPTPVTPTAKTDPTGRGTPPAQPRPGAPSATPGRPGTPSPSGRPDEPSVPGQHGAPSRTDQPVTPATAVPSGESSDPGWPGASSGAGRSVTPAGSPGDASDPGRSSAPSEAERPGASPTSGEPRESSVPERSGEVTDSGRFAAPSGTGPAGVSPAPGSVEGSGLDRSRESSAPERSGDVSDSGRSAVPSGTGPAGVSPAPGSDEDADLGQAREPAELAGEALDPERSGASSVSAESGESSAPERSGASPAGPGEADTPPLTFPPLSIESAMALGRHAAPTRRSPDSTAEESPDPSDEGGPDASRSGEDITRSPDVERPDVERPGVERPGAEQADVEQADVGRPDAEETDESTPTAPVIRLVPGGRHAKPGGRGSVAHEPPTSSERSGSDRPDSARPGSERPGSERPGSARPGSERPGSERPGSERPGSERPGSVRSGSERPGEEQEQGESRSAAGSATEGGAAARDDEDAIAEARTDQIVWPARGPRPVAPRPDSDAPQGAPARPSQGPPPGPFARPGGPVRGRSHGEDSPAQGPVRPPVRPSAPAASASPAPPAQKPAQEPPRRPVQNPAQGPAADPSKTTGPVQRPVPPRTGVSPKAPAAGFTPPAQAPPPPPSAAPQRGAAVRPPARPGAPQGWDPGATPSESPARGVRSGPASPIRPGPMPQSGNEPEGRDDDGRGLRRIFSGGGHGDGDYEQRVRTAFEGARRVVVLGCTGGAGQTVTGLMLGHTFAQHRGDRIVAVDVNPGPGAMARRTRTETRETLTSLITHAEQVTGYQMMRRYTSVSKSGLEVVAAGKNPVQALDDRDYALAMRTLDRFYAITLLDAAAAVVARVLPYADQIVLVAPASSDAPRAVAMTFEWLDGHGYEELRTKAVTVINGVSRRSMDDVEQAESVARGRCRALVRIPWDDHLSLDRAPRNELRTLRSSTRKAYIALGGVVAGGLVQVPDRYPRQEVSR</sequence>
<feature type="compositionally biased region" description="Low complexity" evidence="1">
    <location>
        <begin position="858"/>
        <end position="867"/>
    </location>
</feature>
<dbReference type="InterPro" id="IPR050625">
    <property type="entry name" value="ParA/MinD_ATPase"/>
</dbReference>
<feature type="compositionally biased region" description="Basic and acidic residues" evidence="1">
    <location>
        <begin position="305"/>
        <end position="330"/>
    </location>
</feature>
<evidence type="ECO:0000313" key="3">
    <source>
        <dbReference type="EMBL" id="TQL95756.1"/>
    </source>
</evidence>
<feature type="compositionally biased region" description="Basic and acidic residues" evidence="1">
    <location>
        <begin position="263"/>
        <end position="287"/>
    </location>
</feature>
<dbReference type="Proteomes" id="UP000316096">
    <property type="component" value="Unassembled WGS sequence"/>
</dbReference>
<feature type="compositionally biased region" description="Low complexity" evidence="1">
    <location>
        <begin position="811"/>
        <end position="824"/>
    </location>
</feature>
<feature type="compositionally biased region" description="Low complexity" evidence="1">
    <location>
        <begin position="209"/>
        <end position="218"/>
    </location>
</feature>
<feature type="region of interest" description="Disordered" evidence="1">
    <location>
        <begin position="129"/>
        <end position="1056"/>
    </location>
</feature>
<comment type="caution">
    <text evidence="3">The sequence shown here is derived from an EMBL/GenBank/DDBJ whole genome shotgun (WGS) entry which is preliminary data.</text>
</comment>